<dbReference type="InterPro" id="IPR002321">
    <property type="entry name" value="Cyt_c_II"/>
</dbReference>
<dbReference type="PROSITE" id="PS51009">
    <property type="entry name" value="CYTCII"/>
    <property type="match status" value="1"/>
</dbReference>
<sequence>MFRTASLTAVLVAALAAPAIAQDANPAVSARQAHMDLLAFNLGTLGNMARERIEYDADAATIAAKNLVALTSIDQTGYWVEGTDADTLMESHALPAIWENMDDFEAKTAALHDAAMAMEEAAGVDLASLQAAMGGLGQGCGGCHQTYRQSDN</sequence>
<evidence type="ECO:0000256" key="1">
    <source>
        <dbReference type="ARBA" id="ARBA00022448"/>
    </source>
</evidence>
<keyword evidence="4" id="KW-0249">Electron transport</keyword>
<dbReference type="Gene3D" id="1.20.120.10">
    <property type="entry name" value="Cytochrome c/b562"/>
    <property type="match status" value="1"/>
</dbReference>
<dbReference type="RefSeq" id="WP_167638308.1">
    <property type="nucleotide sequence ID" value="NZ_JAATOP010000006.1"/>
</dbReference>
<dbReference type="PIRSF" id="PIRSF000027">
    <property type="entry name" value="Cytc_c_prime"/>
    <property type="match status" value="1"/>
</dbReference>
<evidence type="ECO:0000313" key="7">
    <source>
        <dbReference type="EMBL" id="NIY72925.1"/>
    </source>
</evidence>
<keyword evidence="3" id="KW-0479">Metal-binding</keyword>
<evidence type="ECO:0000256" key="3">
    <source>
        <dbReference type="ARBA" id="ARBA00022723"/>
    </source>
</evidence>
<dbReference type="Proteomes" id="UP000709466">
    <property type="component" value="Unassembled WGS sequence"/>
</dbReference>
<comment type="caution">
    <text evidence="7">The sequence shown here is derived from an EMBL/GenBank/DDBJ whole genome shotgun (WGS) entry which is preliminary data.</text>
</comment>
<dbReference type="Pfam" id="PF01322">
    <property type="entry name" value="Cytochrom_C_2"/>
    <property type="match status" value="1"/>
</dbReference>
<name>A0ABX0VZR7_9RHOB</name>
<protein>
    <submittedName>
        <fullName evidence="7">Cytochrome c</fullName>
    </submittedName>
</protein>
<organism evidence="7 8">
    <name type="scientific">Marivivens donghaensis</name>
    <dbReference type="NCBI Taxonomy" id="1699413"/>
    <lineage>
        <taxon>Bacteria</taxon>
        <taxon>Pseudomonadati</taxon>
        <taxon>Pseudomonadota</taxon>
        <taxon>Alphaproteobacteria</taxon>
        <taxon>Rhodobacterales</taxon>
        <taxon>Paracoccaceae</taxon>
        <taxon>Marivivens group</taxon>
        <taxon>Marivivens</taxon>
    </lineage>
</organism>
<evidence type="ECO:0000256" key="4">
    <source>
        <dbReference type="ARBA" id="ARBA00022982"/>
    </source>
</evidence>
<feature type="chain" id="PRO_5047308017" evidence="6">
    <location>
        <begin position="22"/>
        <end position="152"/>
    </location>
</feature>
<dbReference type="InterPro" id="IPR012127">
    <property type="entry name" value="Cyt_c_prime"/>
</dbReference>
<gene>
    <name evidence="7" type="ORF">HCZ30_10840</name>
</gene>
<evidence type="ECO:0000256" key="6">
    <source>
        <dbReference type="SAM" id="SignalP"/>
    </source>
</evidence>
<keyword evidence="8" id="KW-1185">Reference proteome</keyword>
<accession>A0ABX0VZR7</accession>
<keyword evidence="6" id="KW-0732">Signal</keyword>
<dbReference type="SUPFAM" id="SSF47175">
    <property type="entry name" value="Cytochromes"/>
    <property type="match status" value="1"/>
</dbReference>
<evidence type="ECO:0000256" key="2">
    <source>
        <dbReference type="ARBA" id="ARBA00022617"/>
    </source>
</evidence>
<dbReference type="InterPro" id="IPR015984">
    <property type="entry name" value="Cyt_c_prime_subgr"/>
</dbReference>
<keyword evidence="2" id="KW-0349">Heme</keyword>
<keyword evidence="5" id="KW-0408">Iron</keyword>
<keyword evidence="1" id="KW-0813">Transport</keyword>
<proteinExistence type="predicted"/>
<dbReference type="EMBL" id="JAATOP010000006">
    <property type="protein sequence ID" value="NIY72925.1"/>
    <property type="molecule type" value="Genomic_DNA"/>
</dbReference>
<evidence type="ECO:0000256" key="5">
    <source>
        <dbReference type="ARBA" id="ARBA00023004"/>
    </source>
</evidence>
<dbReference type="InterPro" id="IPR010980">
    <property type="entry name" value="Cyt_c/b562"/>
</dbReference>
<dbReference type="PRINTS" id="PR00608">
    <property type="entry name" value="CYTCHROMECII"/>
</dbReference>
<evidence type="ECO:0000313" key="8">
    <source>
        <dbReference type="Proteomes" id="UP000709466"/>
    </source>
</evidence>
<reference evidence="7 8" key="1">
    <citation type="submission" date="2020-03" db="EMBL/GenBank/DDBJ databases">
        <title>Bacterial isolates of synthetic phycosphere.</title>
        <authorList>
            <person name="Fu H."/>
            <person name="Moran M.A."/>
        </authorList>
    </citation>
    <scope>NUCLEOTIDE SEQUENCE [LARGE SCALE GENOMIC DNA]</scope>
    <source>
        <strain evidence="7 8">HF1</strain>
    </source>
</reference>
<feature type="signal peptide" evidence="6">
    <location>
        <begin position="1"/>
        <end position="21"/>
    </location>
</feature>